<dbReference type="Gene3D" id="3.30.70.1430">
    <property type="entry name" value="Multidrug efflux transporter AcrB pore domain"/>
    <property type="match status" value="2"/>
</dbReference>
<feature type="transmembrane region" description="Helical" evidence="1">
    <location>
        <begin position="892"/>
        <end position="911"/>
    </location>
</feature>
<dbReference type="SUPFAM" id="SSF82693">
    <property type="entry name" value="Multidrug efflux transporter AcrB pore domain, PN1, PN2, PC1 and PC2 subdomains"/>
    <property type="match status" value="3"/>
</dbReference>
<keyword evidence="1" id="KW-1133">Transmembrane helix</keyword>
<name>A0A1X7AKD3_9GAMM</name>
<dbReference type="Gene3D" id="3.30.70.1440">
    <property type="entry name" value="Multidrug efflux transporter AcrB pore domain"/>
    <property type="match status" value="1"/>
</dbReference>
<feature type="transmembrane region" description="Helical" evidence="1">
    <location>
        <begin position="990"/>
        <end position="1009"/>
    </location>
</feature>
<feature type="transmembrane region" description="Helical" evidence="1">
    <location>
        <begin position="918"/>
        <end position="938"/>
    </location>
</feature>
<evidence type="ECO:0000313" key="2">
    <source>
        <dbReference type="EMBL" id="SMA47720.1"/>
    </source>
</evidence>
<dbReference type="SUPFAM" id="SSF82866">
    <property type="entry name" value="Multidrug efflux transporter AcrB transmembrane domain"/>
    <property type="match status" value="2"/>
</dbReference>
<dbReference type="EMBL" id="FWPT01000005">
    <property type="protein sequence ID" value="SMA47720.1"/>
    <property type="molecule type" value="Genomic_DNA"/>
</dbReference>
<feature type="transmembrane region" description="Helical" evidence="1">
    <location>
        <begin position="1021"/>
        <end position="1043"/>
    </location>
</feature>
<dbReference type="Gene3D" id="1.20.1640.10">
    <property type="entry name" value="Multidrug efflux transporter AcrB transmembrane domain"/>
    <property type="match status" value="2"/>
</dbReference>
<keyword evidence="3" id="KW-1185">Reference proteome</keyword>
<dbReference type="PANTHER" id="PTHR32063">
    <property type="match status" value="1"/>
</dbReference>
<dbReference type="PRINTS" id="PR00702">
    <property type="entry name" value="ACRIFLAVINRP"/>
</dbReference>
<dbReference type="RefSeq" id="WP_087110387.1">
    <property type="nucleotide sequence ID" value="NZ_CBCSCN010000003.1"/>
</dbReference>
<protein>
    <submittedName>
        <fullName evidence="2">Efflux pump membrane transporter BepE</fullName>
    </submittedName>
</protein>
<feature type="transmembrane region" description="Helical" evidence="1">
    <location>
        <begin position="347"/>
        <end position="366"/>
    </location>
</feature>
<dbReference type="OrthoDB" id="9757904at2"/>
<dbReference type="SUPFAM" id="SSF82714">
    <property type="entry name" value="Multidrug efflux transporter AcrB TolC docking domain, DN and DC subdomains"/>
    <property type="match status" value="1"/>
</dbReference>
<dbReference type="InterPro" id="IPR027463">
    <property type="entry name" value="AcrB_DN_DC_subdom"/>
</dbReference>
<feature type="transmembrane region" description="Helical" evidence="1">
    <location>
        <begin position="944"/>
        <end position="965"/>
    </location>
</feature>
<dbReference type="GO" id="GO:0042910">
    <property type="term" value="F:xenobiotic transmembrane transporter activity"/>
    <property type="evidence" value="ECO:0007669"/>
    <property type="project" value="TreeGrafter"/>
</dbReference>
<evidence type="ECO:0000313" key="3">
    <source>
        <dbReference type="Proteomes" id="UP000196573"/>
    </source>
</evidence>
<feature type="transmembrane region" description="Helical" evidence="1">
    <location>
        <begin position="373"/>
        <end position="394"/>
    </location>
</feature>
<feature type="transmembrane region" description="Helical" evidence="1">
    <location>
        <begin position="12"/>
        <end position="35"/>
    </location>
</feature>
<sequence>MSWLRPEGAARRLFLDSLLAKLLLTLFILMGLTAWNTLVRENYPDLEIPMALVITEWPGASPEQVEKEVTKYIEEEINGLKGLIRYESGSYNSYSMISVEFDADLPVSDAMQRLRAAVSKAESEFPANSGVKKPDIEEMTMSDTPVVNWVLHGDASDLLLTDTAQWVQEELEKIDGVKKVDISGQREKSLHVRLYPEKLRMLGLSPITVKNLLLAANRDMGWGEFEGDSNTFSLYQEGRFDSVDAVRQLPVMRTGDNAPVRLGDIADIQLRPDRQEMITGFSLNGAPETPGVILGVKKRPGADTLGVIAESEVVIGELMARGTWPVSLTVTKVSDDAELIETAFNDIASSMFQAVLIVFAILMLLLTWRAALIAGLAIPVTLLAVLGLMIPLGYSFNSMVMIGMVLALGLLVDVFILVMEGMHEGLYVRKESFTEAALKTVKTFAMPAIAGQLTTILALVPMMMVGGVDGKFIRILPITITLALIISLIIAFLICIPLSRTLLVGEKPHGELPVDKLARITGTRLKTFLLNGPLSSRGKTLGWAAGAFSLFLLTVMGSSLLPSMMYPEADDRKIGVSIELPPDATLEQSRQVTHKASEWLRAQPWIEKFVVYTGARSPVTSGNLQEAILPNENAHLAGFTILLYPKDQREKLSFDYLPDIRQGLESVLADEPGLRIQLTHVGGNPDTAAPVAIALVGPDYQILRDISTQVKARMAQEPGATDIRDNLGAALPEARFTFDREMLNFFGLDESDVSQQVRLAMGDDEYGRFKSAGTADDPKLRLGYLWPSREGELGNPRHVAEVSLMQVISPKGDVVPLETLSEYDVDSVPRVYIHKDGRRAITVQARAEGQTASEIMLGMQADLEQMKQDWPAGYSYELGGELTKAGDSYSDMGMAFIAAVLLILILLALLYNSIRQPIIILLIIPLGLTGTLGGFFLTNIPLSFSGLIGIVALVGIAVNNAIVLIDTANRHVVSGLSVVEAAAQASSDRLRPIVSTTMTTVLGLMPLAFSDPQWYPLCMAIVYGLVVSTAIALVIIPCLYALLVPERLEAQTESLATN</sequence>
<dbReference type="Gene3D" id="3.30.70.1320">
    <property type="entry name" value="Multidrug efflux transporter AcrB pore domain like"/>
    <property type="match status" value="1"/>
</dbReference>
<accession>A0A1X7AKD3</accession>
<organism evidence="2 3">
    <name type="scientific">Parendozoicomonas haliclonae</name>
    <dbReference type="NCBI Taxonomy" id="1960125"/>
    <lineage>
        <taxon>Bacteria</taxon>
        <taxon>Pseudomonadati</taxon>
        <taxon>Pseudomonadota</taxon>
        <taxon>Gammaproteobacteria</taxon>
        <taxon>Oceanospirillales</taxon>
        <taxon>Endozoicomonadaceae</taxon>
        <taxon>Parendozoicomonas</taxon>
    </lineage>
</organism>
<dbReference type="Pfam" id="PF00873">
    <property type="entry name" value="ACR_tran"/>
    <property type="match status" value="1"/>
</dbReference>
<proteinExistence type="predicted"/>
<evidence type="ECO:0000256" key="1">
    <source>
        <dbReference type="SAM" id="Phobius"/>
    </source>
</evidence>
<gene>
    <name evidence="2" type="primary">bepE_1</name>
    <name evidence="2" type="ORF">EHSB41UT_02525</name>
</gene>
<dbReference type="InterPro" id="IPR001036">
    <property type="entry name" value="Acrflvin-R"/>
</dbReference>
<keyword evidence="1" id="KW-0472">Membrane</keyword>
<feature type="transmembrane region" description="Helical" evidence="1">
    <location>
        <begin position="443"/>
        <end position="463"/>
    </location>
</feature>
<feature type="transmembrane region" description="Helical" evidence="1">
    <location>
        <begin position="475"/>
        <end position="498"/>
    </location>
</feature>
<keyword evidence="1" id="KW-0812">Transmembrane</keyword>
<feature type="transmembrane region" description="Helical" evidence="1">
    <location>
        <begin position="541"/>
        <end position="561"/>
    </location>
</feature>
<dbReference type="PANTHER" id="PTHR32063:SF24">
    <property type="entry name" value="CATION EFFLUX SYSTEM (ACRB_ACRD_ACRF FAMILY)"/>
    <property type="match status" value="1"/>
</dbReference>
<feature type="transmembrane region" description="Helical" evidence="1">
    <location>
        <begin position="400"/>
        <end position="422"/>
    </location>
</feature>
<reference evidence="2 3" key="1">
    <citation type="submission" date="2017-03" db="EMBL/GenBank/DDBJ databases">
        <authorList>
            <person name="Afonso C.L."/>
            <person name="Miller P.J."/>
            <person name="Scott M.A."/>
            <person name="Spackman E."/>
            <person name="Goraichik I."/>
            <person name="Dimitrov K.M."/>
            <person name="Suarez D.L."/>
            <person name="Swayne D.E."/>
        </authorList>
    </citation>
    <scope>NUCLEOTIDE SEQUENCE [LARGE SCALE GENOMIC DNA]</scope>
    <source>
        <strain evidence="2">SB41UT1</strain>
    </source>
</reference>
<dbReference type="AlphaFoldDB" id="A0A1X7AKD3"/>
<dbReference type="GO" id="GO:0005886">
    <property type="term" value="C:plasma membrane"/>
    <property type="evidence" value="ECO:0007669"/>
    <property type="project" value="TreeGrafter"/>
</dbReference>
<dbReference type="Proteomes" id="UP000196573">
    <property type="component" value="Unassembled WGS sequence"/>
</dbReference>
<dbReference type="Gene3D" id="3.30.2090.10">
    <property type="entry name" value="Multidrug efflux transporter AcrB TolC docking domain, DN and DC subdomains"/>
    <property type="match status" value="2"/>
</dbReference>